<keyword evidence="2" id="KW-1185">Reference proteome</keyword>
<comment type="caution">
    <text evidence="1">The sequence shown here is derived from an EMBL/GenBank/DDBJ whole genome shotgun (WGS) entry which is preliminary data.</text>
</comment>
<proteinExistence type="predicted"/>
<evidence type="ECO:0000313" key="1">
    <source>
        <dbReference type="EMBL" id="RVT52275.1"/>
    </source>
</evidence>
<sequence length="66" mass="7375">MHGLAVLHRVELLLSLDGRLLGRGIDGVIFDSAASAYRAIRVAFFAYMQYGNGYPKLCGFPAHKWY</sequence>
<dbReference type="EMBL" id="SACT01000002">
    <property type="protein sequence ID" value="RVT52275.1"/>
    <property type="molecule type" value="Genomic_DNA"/>
</dbReference>
<dbReference type="Proteomes" id="UP000288178">
    <property type="component" value="Unassembled WGS sequence"/>
</dbReference>
<dbReference type="AlphaFoldDB" id="A0A437JXE6"/>
<reference evidence="1 2" key="1">
    <citation type="submission" date="2019-01" db="EMBL/GenBank/DDBJ databases">
        <authorList>
            <person name="Chen W.-M."/>
        </authorList>
    </citation>
    <scope>NUCLEOTIDE SEQUENCE [LARGE SCALE GENOMIC DNA]</scope>
    <source>
        <strain evidence="1 2">ICH-3</strain>
    </source>
</reference>
<gene>
    <name evidence="1" type="ORF">ENE75_07405</name>
</gene>
<accession>A0A437JXE6</accession>
<dbReference type="RefSeq" id="WP_128197393.1">
    <property type="nucleotide sequence ID" value="NZ_SACT01000002.1"/>
</dbReference>
<organism evidence="1 2">
    <name type="scientific">Rubrivivax albus</name>
    <dbReference type="NCBI Taxonomy" id="2499835"/>
    <lineage>
        <taxon>Bacteria</taxon>
        <taxon>Pseudomonadati</taxon>
        <taxon>Pseudomonadota</taxon>
        <taxon>Betaproteobacteria</taxon>
        <taxon>Burkholderiales</taxon>
        <taxon>Sphaerotilaceae</taxon>
        <taxon>Rubrivivax</taxon>
    </lineage>
</organism>
<protein>
    <submittedName>
        <fullName evidence="1">Uncharacterized protein</fullName>
    </submittedName>
</protein>
<evidence type="ECO:0000313" key="2">
    <source>
        <dbReference type="Proteomes" id="UP000288178"/>
    </source>
</evidence>
<name>A0A437JXE6_9BURK</name>